<gene>
    <name evidence="7" type="ORF">CALK_2014</name>
</gene>
<reference evidence="7 8" key="1">
    <citation type="journal article" date="2013" name="Environ. Microbiol.">
        <title>Genome analysis of Chitinivibrio alkaliphilus gen. nov., sp. nov., a novel extremely haloalkaliphilic anaerobic chitinolytic bacterium from the candidate phylum Termite Group 3.</title>
        <authorList>
            <person name="Sorokin D.Y."/>
            <person name="Gumerov V.M."/>
            <person name="Rakitin A.L."/>
            <person name="Beletsky A.V."/>
            <person name="Damste J.S."/>
            <person name="Muyzer G."/>
            <person name="Mardanov A.V."/>
            <person name="Ravin N.V."/>
        </authorList>
    </citation>
    <scope>NUCLEOTIDE SEQUENCE [LARGE SCALE GENOMIC DNA]</scope>
    <source>
        <strain evidence="7 8">ACht1</strain>
    </source>
</reference>
<dbReference type="SUPFAM" id="SSF53383">
    <property type="entry name" value="PLP-dependent transferases"/>
    <property type="match status" value="1"/>
</dbReference>
<dbReference type="GO" id="GO:0030170">
    <property type="term" value="F:pyridoxal phosphate binding"/>
    <property type="evidence" value="ECO:0007669"/>
    <property type="project" value="InterPro"/>
</dbReference>
<dbReference type="NCBIfam" id="NF006388">
    <property type="entry name" value="PRK08637.1"/>
    <property type="match status" value="1"/>
</dbReference>
<evidence type="ECO:0000259" key="6">
    <source>
        <dbReference type="Pfam" id="PF00155"/>
    </source>
</evidence>
<evidence type="ECO:0000256" key="5">
    <source>
        <dbReference type="ARBA" id="ARBA00022898"/>
    </source>
</evidence>
<dbReference type="Gene3D" id="3.90.1150.10">
    <property type="entry name" value="Aspartate Aminotransferase, domain 1"/>
    <property type="match status" value="1"/>
</dbReference>
<dbReference type="STRING" id="1313304.CALK_2014"/>
<dbReference type="InterPro" id="IPR050596">
    <property type="entry name" value="AspAT/PAT-like"/>
</dbReference>
<dbReference type="GO" id="GO:0006520">
    <property type="term" value="P:amino acid metabolic process"/>
    <property type="evidence" value="ECO:0007669"/>
    <property type="project" value="InterPro"/>
</dbReference>
<protein>
    <submittedName>
        <fullName evidence="7">Aspartate aminotransferase</fullName>
    </submittedName>
</protein>
<evidence type="ECO:0000313" key="8">
    <source>
        <dbReference type="Proteomes" id="UP000017148"/>
    </source>
</evidence>
<dbReference type="Gene3D" id="3.40.640.10">
    <property type="entry name" value="Type I PLP-dependent aspartate aminotransferase-like (Major domain)"/>
    <property type="match status" value="1"/>
</dbReference>
<dbReference type="OrthoDB" id="9762162at2"/>
<keyword evidence="8" id="KW-1185">Reference proteome</keyword>
<dbReference type="PANTHER" id="PTHR46383:SF1">
    <property type="entry name" value="ASPARTATE AMINOTRANSFERASE"/>
    <property type="match status" value="1"/>
</dbReference>
<dbReference type="InterPro" id="IPR015421">
    <property type="entry name" value="PyrdxlP-dep_Trfase_major"/>
</dbReference>
<evidence type="ECO:0000313" key="7">
    <source>
        <dbReference type="EMBL" id="ERP31133.1"/>
    </source>
</evidence>
<dbReference type="GO" id="GO:0008483">
    <property type="term" value="F:transaminase activity"/>
    <property type="evidence" value="ECO:0007669"/>
    <property type="project" value="UniProtKB-KW"/>
</dbReference>
<evidence type="ECO:0000256" key="2">
    <source>
        <dbReference type="ARBA" id="ARBA00007441"/>
    </source>
</evidence>
<dbReference type="PATRIC" id="fig|1313304.3.peg.1921"/>
<sequence>MNDQAAQLNTTIRQERESVYTLLSERGRNSFFPTGGILAQGAEAASCELNATIGVALEDSMEAASLAPLREMISLPPDQAFKYASSYGIPALREQWKQMLYEKNPTLVEKATSTPVVTSALTHGISTATNLFLNSQDRLICPHYYWGNYNLVLQNGSGASLDLYDTFHEGGYNISGLREKLCAEPPGKKALILNFPNNPTGYTVTQEEAYALRDMLVEMAEAGNTLVVFIDDAYFGLVFKDGVYEESLFALLADAHENILAVKIDGPTKEDYVWGFRIGFITYGTRGGTPQLYEALESKTAGFIRGTISNASGVSQHLLLSCYRSEQYRAEKAKKFALLKERFDTVRKILETHPEYAEEFTALPYNSGYFMCVALRAGCSAETVRRHLVTKYSVGLIATGGILRVAFSSTPKDRLPDLFAALYKACKEVK</sequence>
<evidence type="ECO:0000256" key="4">
    <source>
        <dbReference type="ARBA" id="ARBA00022679"/>
    </source>
</evidence>
<dbReference type="Pfam" id="PF00155">
    <property type="entry name" value="Aminotran_1_2"/>
    <property type="match status" value="1"/>
</dbReference>
<dbReference type="RefSeq" id="WP_022637432.1">
    <property type="nucleotide sequence ID" value="NZ_ASJR01000019.1"/>
</dbReference>
<dbReference type="Proteomes" id="UP000017148">
    <property type="component" value="Unassembled WGS sequence"/>
</dbReference>
<evidence type="ECO:0000256" key="3">
    <source>
        <dbReference type="ARBA" id="ARBA00022576"/>
    </source>
</evidence>
<dbReference type="InterPro" id="IPR015422">
    <property type="entry name" value="PyrdxlP-dep_Trfase_small"/>
</dbReference>
<keyword evidence="4 7" id="KW-0808">Transferase</keyword>
<evidence type="ECO:0000256" key="1">
    <source>
        <dbReference type="ARBA" id="ARBA00001933"/>
    </source>
</evidence>
<name>U7D5B0_9BACT</name>
<comment type="cofactor">
    <cofactor evidence="1">
        <name>pyridoxal 5'-phosphate</name>
        <dbReference type="ChEBI" id="CHEBI:597326"/>
    </cofactor>
</comment>
<dbReference type="AlphaFoldDB" id="U7D5B0"/>
<keyword evidence="3 7" id="KW-0032">Aminotransferase</keyword>
<dbReference type="EMBL" id="ASJR01000019">
    <property type="protein sequence ID" value="ERP31133.1"/>
    <property type="molecule type" value="Genomic_DNA"/>
</dbReference>
<keyword evidence="5" id="KW-0663">Pyridoxal phosphate</keyword>
<dbReference type="InterPro" id="IPR004839">
    <property type="entry name" value="Aminotransferase_I/II_large"/>
</dbReference>
<comment type="caution">
    <text evidence="7">The sequence shown here is derived from an EMBL/GenBank/DDBJ whole genome shotgun (WGS) entry which is preliminary data.</text>
</comment>
<feature type="domain" description="Aminotransferase class I/classII large" evidence="6">
    <location>
        <begin position="79"/>
        <end position="413"/>
    </location>
</feature>
<organism evidence="7 8">
    <name type="scientific">Chitinivibrio alkaliphilus ACht1</name>
    <dbReference type="NCBI Taxonomy" id="1313304"/>
    <lineage>
        <taxon>Bacteria</taxon>
        <taxon>Pseudomonadati</taxon>
        <taxon>Fibrobacterota</taxon>
        <taxon>Chitinivibrionia</taxon>
        <taxon>Chitinivibrionales</taxon>
        <taxon>Chitinivibrionaceae</taxon>
        <taxon>Chitinivibrio</taxon>
    </lineage>
</organism>
<dbReference type="InterPro" id="IPR015424">
    <property type="entry name" value="PyrdxlP-dep_Trfase"/>
</dbReference>
<proteinExistence type="inferred from homology"/>
<comment type="similarity">
    <text evidence="2">Belongs to the class-I pyridoxal-phosphate-dependent aminotransferase family.</text>
</comment>
<dbReference type="eggNOG" id="COG0436">
    <property type="taxonomic scope" value="Bacteria"/>
</dbReference>
<accession>U7D5B0</accession>
<dbReference type="CDD" id="cd00609">
    <property type="entry name" value="AAT_like"/>
    <property type="match status" value="1"/>
</dbReference>
<dbReference type="PANTHER" id="PTHR46383">
    <property type="entry name" value="ASPARTATE AMINOTRANSFERASE"/>
    <property type="match status" value="1"/>
</dbReference>